<dbReference type="Pfam" id="PF05994">
    <property type="entry name" value="FragX_IP"/>
    <property type="match status" value="1"/>
</dbReference>
<dbReference type="Gramene" id="GBG41602">
    <property type="protein sequence ID" value="GBG41602"/>
    <property type="gene ID" value="CBR_g74560"/>
</dbReference>
<proteinExistence type="predicted"/>
<evidence type="ECO:0000313" key="2">
    <source>
        <dbReference type="Proteomes" id="UP000265515"/>
    </source>
</evidence>
<dbReference type="OrthoDB" id="782496at2759"/>
<keyword evidence="2" id="KW-1185">Reference proteome</keyword>
<feature type="non-terminal residue" evidence="1">
    <location>
        <position position="163"/>
    </location>
</feature>
<accession>A0A388JJF1</accession>
<evidence type="ECO:0000313" key="1">
    <source>
        <dbReference type="EMBL" id="GBG41602.1"/>
    </source>
</evidence>
<reference evidence="1 2" key="1">
    <citation type="journal article" date="2018" name="Cell">
        <title>The Chara Genome: Secondary Complexity and Implications for Plant Terrestrialization.</title>
        <authorList>
            <person name="Nishiyama T."/>
            <person name="Sakayama H."/>
            <person name="Vries J.D."/>
            <person name="Buschmann H."/>
            <person name="Saint-Marcoux D."/>
            <person name="Ullrich K.K."/>
            <person name="Haas F.B."/>
            <person name="Vanderstraeten L."/>
            <person name="Becker D."/>
            <person name="Lang D."/>
            <person name="Vosolsobe S."/>
            <person name="Rombauts S."/>
            <person name="Wilhelmsson P.K.I."/>
            <person name="Janitza P."/>
            <person name="Kern R."/>
            <person name="Heyl A."/>
            <person name="Rumpler F."/>
            <person name="Villalobos L.I.A.C."/>
            <person name="Clay J.M."/>
            <person name="Skokan R."/>
            <person name="Toyoda A."/>
            <person name="Suzuki Y."/>
            <person name="Kagoshima H."/>
            <person name="Schijlen E."/>
            <person name="Tajeshwar N."/>
            <person name="Catarino B."/>
            <person name="Hetherington A.J."/>
            <person name="Saltykova A."/>
            <person name="Bonnot C."/>
            <person name="Breuninger H."/>
            <person name="Symeonidi A."/>
            <person name="Radhakrishnan G.V."/>
            <person name="Van Nieuwerburgh F."/>
            <person name="Deforce D."/>
            <person name="Chang C."/>
            <person name="Karol K.G."/>
            <person name="Hedrich R."/>
            <person name="Ulvskov P."/>
            <person name="Glockner G."/>
            <person name="Delwiche C.F."/>
            <person name="Petrasek J."/>
            <person name="Van de Peer Y."/>
            <person name="Friml J."/>
            <person name="Beilby M."/>
            <person name="Dolan L."/>
            <person name="Kohara Y."/>
            <person name="Sugano S."/>
            <person name="Fujiyama A."/>
            <person name="Delaux P.-M."/>
            <person name="Quint M."/>
            <person name="TheiBen G."/>
            <person name="Hagemann M."/>
            <person name="Harholt J."/>
            <person name="Dunand C."/>
            <person name="Zachgo S."/>
            <person name="Langdale J."/>
            <person name="Maumus F."/>
            <person name="Straeten D.V.D."/>
            <person name="Gould S.B."/>
            <person name="Rensing S.A."/>
        </authorList>
    </citation>
    <scope>NUCLEOTIDE SEQUENCE [LARGE SCALE GENOMIC DNA]</scope>
    <source>
        <strain evidence="1 2">S276</strain>
    </source>
</reference>
<organism evidence="1 2">
    <name type="scientific">Chara braunii</name>
    <name type="common">Braun's stonewort</name>
    <dbReference type="NCBI Taxonomy" id="69332"/>
    <lineage>
        <taxon>Eukaryota</taxon>
        <taxon>Viridiplantae</taxon>
        <taxon>Streptophyta</taxon>
        <taxon>Charophyceae</taxon>
        <taxon>Charales</taxon>
        <taxon>Characeae</taxon>
        <taxon>Chara</taxon>
    </lineage>
</organism>
<gene>
    <name evidence="1" type="ORF">CBR_g74560</name>
</gene>
<dbReference type="EMBL" id="BFEA01002448">
    <property type="protein sequence ID" value="GBG41602.1"/>
    <property type="molecule type" value="Genomic_DNA"/>
</dbReference>
<dbReference type="PRINTS" id="PR01698">
    <property type="entry name" value="CYTOFMRPINTP"/>
</dbReference>
<dbReference type="AlphaFoldDB" id="A0A388JJF1"/>
<dbReference type="Proteomes" id="UP000265515">
    <property type="component" value="Unassembled WGS sequence"/>
</dbReference>
<dbReference type="InterPro" id="IPR008081">
    <property type="entry name" value="Cytoplasmic_FMR1-int"/>
</dbReference>
<dbReference type="STRING" id="69332.A0A388JJF1"/>
<dbReference type="GO" id="GO:0031267">
    <property type="term" value="F:small GTPase binding"/>
    <property type="evidence" value="ECO:0007669"/>
    <property type="project" value="InterPro"/>
</dbReference>
<comment type="caution">
    <text evidence="1">The sequence shown here is derived from an EMBL/GenBank/DDBJ whole genome shotgun (WGS) entry which is preliminary data.</text>
</comment>
<name>A0A388JJF1_CHABU</name>
<dbReference type="PANTHER" id="PTHR12195">
    <property type="entry name" value="CYTOPLASMIC FMR1-INTERACTING PROTEIN-RELATED"/>
    <property type="match status" value="1"/>
</dbReference>
<dbReference type="GO" id="GO:0030833">
    <property type="term" value="P:regulation of actin filament polymerization"/>
    <property type="evidence" value="ECO:0007669"/>
    <property type="project" value="InterPro"/>
</dbReference>
<sequence>MTILQFPIEASLPWILIDYILEGNEVGHIDSVLMPFDIYNDAAECALHVLKQRFLYDEIEAEADLCFDQLVFKLSELIFAQFKARAASLLLDKSFLENSEYRDQLVPVLVCRFDSIFNQHHVEILGRQMDLVALLAQRMNKIFRENLEIIIARFEASDLCASV</sequence>
<protein>
    <submittedName>
        <fullName evidence="1">Uncharacterized protein</fullName>
    </submittedName>
</protein>